<proteinExistence type="predicted"/>
<sequence length="388" mass="43349">MDARASDSEIYSCSREDNNRDAVERWISAVWWSLKLDFSNTRHSKEIKDLLFLEDEAGFKNASLPSSTHEKDSNDVGEKLPRWIVRGIPEKPRYKEVGIRLFEWNQRYLRFRETSTNGGGVLANQRIAIPAEQLGFEEHGFGESTMGYNPSSSSSGHPEEGTTPPQSIQGVRSWLSVAGDRGILRLLGLRDTAGSVLPIERRLLLPSRAELQRAAAVLHEKKPKPGNANANTASPPSRRAHNGVSRPRAKQALLTVAARARSKHAHRALTEASFFGVARGSVARQNRETSDLLAELMDDCVWINCHNFGGVNKDTSSSWVLEIRQERGYGARWLLEQPDAAATEADDGSTGCFLLRPGHHQKDRNLSVSFRGFLEPQAEDGHENRWRH</sequence>
<evidence type="ECO:0000313" key="2">
    <source>
        <dbReference type="EMBL" id="VEU38876.1"/>
    </source>
</evidence>
<dbReference type="AlphaFoldDB" id="A0A448ZA42"/>
<dbReference type="PANTHER" id="PTHR34204">
    <property type="entry name" value="RNA-BINDING ASCH DOMAIN PROTEIN"/>
    <property type="match status" value="1"/>
</dbReference>
<organism evidence="2 3">
    <name type="scientific">Pseudo-nitzschia multistriata</name>
    <dbReference type="NCBI Taxonomy" id="183589"/>
    <lineage>
        <taxon>Eukaryota</taxon>
        <taxon>Sar</taxon>
        <taxon>Stramenopiles</taxon>
        <taxon>Ochrophyta</taxon>
        <taxon>Bacillariophyta</taxon>
        <taxon>Bacillariophyceae</taxon>
        <taxon>Bacillariophycidae</taxon>
        <taxon>Bacillariales</taxon>
        <taxon>Bacillariaceae</taxon>
        <taxon>Pseudo-nitzschia</taxon>
    </lineage>
</organism>
<reference evidence="2 3" key="1">
    <citation type="submission" date="2019-01" db="EMBL/GenBank/DDBJ databases">
        <authorList>
            <person name="Ferrante I. M."/>
        </authorList>
    </citation>
    <scope>NUCLEOTIDE SEQUENCE [LARGE SCALE GENOMIC DNA]</scope>
    <source>
        <strain evidence="2 3">B856</strain>
    </source>
</reference>
<dbReference type="PANTHER" id="PTHR34204:SF2">
    <property type="entry name" value="RNA-BINDING ASCH DOMAIN PROTEIN"/>
    <property type="match status" value="1"/>
</dbReference>
<protein>
    <submittedName>
        <fullName evidence="2">Uncharacterized protein</fullName>
    </submittedName>
</protein>
<keyword evidence="3" id="KW-1185">Reference proteome</keyword>
<evidence type="ECO:0000313" key="3">
    <source>
        <dbReference type="Proteomes" id="UP000291116"/>
    </source>
</evidence>
<name>A0A448ZA42_9STRA</name>
<dbReference type="EMBL" id="CAACVS010000192">
    <property type="protein sequence ID" value="VEU38876.1"/>
    <property type="molecule type" value="Genomic_DNA"/>
</dbReference>
<feature type="region of interest" description="Disordered" evidence="1">
    <location>
        <begin position="220"/>
        <end position="248"/>
    </location>
</feature>
<evidence type="ECO:0000256" key="1">
    <source>
        <dbReference type="SAM" id="MobiDB-lite"/>
    </source>
</evidence>
<gene>
    <name evidence="2" type="ORF">PSNMU_V1.4_AUG-EV-PASAV3_0057290</name>
</gene>
<accession>A0A448ZA42</accession>
<dbReference type="Proteomes" id="UP000291116">
    <property type="component" value="Unassembled WGS sequence"/>
</dbReference>
<dbReference type="OrthoDB" id="112749at2759"/>
<feature type="region of interest" description="Disordered" evidence="1">
    <location>
        <begin position="140"/>
        <end position="169"/>
    </location>
</feature>